<feature type="domain" description="C-type lectin" evidence="2">
    <location>
        <begin position="27"/>
        <end position="98"/>
    </location>
</feature>
<evidence type="ECO:0000259" key="2">
    <source>
        <dbReference type="PROSITE" id="PS50041"/>
    </source>
</evidence>
<dbReference type="InterPro" id="IPR001304">
    <property type="entry name" value="C-type_lectin-like"/>
</dbReference>
<feature type="non-terminal residue" evidence="3">
    <location>
        <position position="1"/>
    </location>
</feature>
<organism evidence="3 4">
    <name type="scientific">Lymnaea stagnalis</name>
    <name type="common">Great pond snail</name>
    <name type="synonym">Helix stagnalis</name>
    <dbReference type="NCBI Taxonomy" id="6523"/>
    <lineage>
        <taxon>Eukaryota</taxon>
        <taxon>Metazoa</taxon>
        <taxon>Spiralia</taxon>
        <taxon>Lophotrochozoa</taxon>
        <taxon>Mollusca</taxon>
        <taxon>Gastropoda</taxon>
        <taxon>Heterobranchia</taxon>
        <taxon>Euthyneura</taxon>
        <taxon>Panpulmonata</taxon>
        <taxon>Hygrophila</taxon>
        <taxon>Lymnaeoidea</taxon>
        <taxon>Lymnaeidae</taxon>
        <taxon>Lymnaea</taxon>
    </lineage>
</organism>
<keyword evidence="1" id="KW-0812">Transmembrane</keyword>
<evidence type="ECO:0000313" key="4">
    <source>
        <dbReference type="Proteomes" id="UP001497497"/>
    </source>
</evidence>
<dbReference type="PROSITE" id="PS50041">
    <property type="entry name" value="C_TYPE_LECTIN_2"/>
    <property type="match status" value="1"/>
</dbReference>
<sequence length="163" mass="18286">LFSTLFLPGFFRPLLFFLPFLDAQTFYWIGANDIALEQNWVWEDDKSVATELSLLWYTAANQPTNVVDEDCALIYLPSAGPESVFDDQCNAKRAFLCMVKDLTTTQDPTITPDSNTTPDSTTNAILTSTANIQRTTLMKCGANSIYFNVALFLNLFVLIYVVI</sequence>
<protein>
    <recommendedName>
        <fullName evidence="2">C-type lectin domain-containing protein</fullName>
    </recommendedName>
</protein>
<comment type="caution">
    <text evidence="3">The sequence shown here is derived from an EMBL/GenBank/DDBJ whole genome shotgun (WGS) entry which is preliminary data.</text>
</comment>
<dbReference type="AlphaFoldDB" id="A0AAV2HRN7"/>
<keyword evidence="4" id="KW-1185">Reference proteome</keyword>
<gene>
    <name evidence="3" type="ORF">GSLYS_00008746001</name>
</gene>
<dbReference type="InterPro" id="IPR016187">
    <property type="entry name" value="CTDL_fold"/>
</dbReference>
<keyword evidence="1" id="KW-1133">Transmembrane helix</keyword>
<dbReference type="InterPro" id="IPR016186">
    <property type="entry name" value="C-type_lectin-like/link_sf"/>
</dbReference>
<dbReference type="SUPFAM" id="SSF56436">
    <property type="entry name" value="C-type lectin-like"/>
    <property type="match status" value="1"/>
</dbReference>
<dbReference type="Pfam" id="PF00059">
    <property type="entry name" value="Lectin_C"/>
    <property type="match status" value="1"/>
</dbReference>
<evidence type="ECO:0000313" key="3">
    <source>
        <dbReference type="EMBL" id="CAL1534786.1"/>
    </source>
</evidence>
<accession>A0AAV2HRN7</accession>
<evidence type="ECO:0000256" key="1">
    <source>
        <dbReference type="SAM" id="Phobius"/>
    </source>
</evidence>
<keyword evidence="1" id="KW-0472">Membrane</keyword>
<feature type="transmembrane region" description="Helical" evidence="1">
    <location>
        <begin position="145"/>
        <end position="162"/>
    </location>
</feature>
<reference evidence="3 4" key="1">
    <citation type="submission" date="2024-04" db="EMBL/GenBank/DDBJ databases">
        <authorList>
            <consortium name="Genoscope - CEA"/>
            <person name="William W."/>
        </authorList>
    </citation>
    <scope>NUCLEOTIDE SEQUENCE [LARGE SCALE GENOMIC DNA]</scope>
</reference>
<dbReference type="EMBL" id="CAXITT010000182">
    <property type="protein sequence ID" value="CAL1534786.1"/>
    <property type="molecule type" value="Genomic_DNA"/>
</dbReference>
<dbReference type="Gene3D" id="3.10.100.10">
    <property type="entry name" value="Mannose-Binding Protein A, subunit A"/>
    <property type="match status" value="1"/>
</dbReference>
<proteinExistence type="predicted"/>
<name>A0AAV2HRN7_LYMST</name>
<dbReference type="CDD" id="cd00037">
    <property type="entry name" value="CLECT"/>
    <property type="match status" value="1"/>
</dbReference>
<dbReference type="Proteomes" id="UP001497497">
    <property type="component" value="Unassembled WGS sequence"/>
</dbReference>